<keyword evidence="2" id="KW-1185">Reference proteome</keyword>
<comment type="caution">
    <text evidence="1">The sequence shown here is derived from an EMBL/GenBank/DDBJ whole genome shotgun (WGS) entry which is preliminary data.</text>
</comment>
<protein>
    <submittedName>
        <fullName evidence="1">Uncharacterized protein</fullName>
    </submittedName>
</protein>
<evidence type="ECO:0000313" key="1">
    <source>
        <dbReference type="EMBL" id="KAK9305662.1"/>
    </source>
</evidence>
<reference evidence="1 2" key="1">
    <citation type="submission" date="2024-05" db="EMBL/GenBank/DDBJ databases">
        <title>The nuclear and mitochondrial genome assemblies of Tetragonisca angustula (Apidae: Meliponini), a tiny yet remarkable pollinator in the Neotropics.</title>
        <authorList>
            <person name="Ferrari R."/>
            <person name="Ricardo P.C."/>
            <person name="Dias F.C."/>
            <person name="Araujo N.S."/>
            <person name="Soares D.O."/>
            <person name="Zhou Q.-S."/>
            <person name="Zhu C.-D."/>
            <person name="Coutinho L."/>
            <person name="Airas M.C."/>
            <person name="Batista T.M."/>
        </authorList>
    </citation>
    <scope>NUCLEOTIDE SEQUENCE [LARGE SCALE GENOMIC DNA]</scope>
    <source>
        <strain evidence="1">ASF017062</strain>
        <tissue evidence="1">Abdomen</tissue>
    </source>
</reference>
<name>A0AAW1A6J8_9HYME</name>
<proteinExistence type="predicted"/>
<dbReference type="Proteomes" id="UP001432146">
    <property type="component" value="Unassembled WGS sequence"/>
</dbReference>
<sequence>MKLTICNGEKRPNLSHGICKRASRYRRRLRRNILSRIDPVTHIRIVSRGKRWRKGVELAIKGKTAAGWWNPNLESQFFRNCTNVVRGEWTTRARMLHAASLRWMHFWEIMHIRGNIAQRGSHST</sequence>
<dbReference type="EMBL" id="JAWNGG020000049">
    <property type="protein sequence ID" value="KAK9305662.1"/>
    <property type="molecule type" value="Genomic_DNA"/>
</dbReference>
<accession>A0AAW1A6J8</accession>
<organism evidence="1 2">
    <name type="scientific">Tetragonisca angustula</name>
    <dbReference type="NCBI Taxonomy" id="166442"/>
    <lineage>
        <taxon>Eukaryota</taxon>
        <taxon>Metazoa</taxon>
        <taxon>Ecdysozoa</taxon>
        <taxon>Arthropoda</taxon>
        <taxon>Hexapoda</taxon>
        <taxon>Insecta</taxon>
        <taxon>Pterygota</taxon>
        <taxon>Neoptera</taxon>
        <taxon>Endopterygota</taxon>
        <taxon>Hymenoptera</taxon>
        <taxon>Apocrita</taxon>
        <taxon>Aculeata</taxon>
        <taxon>Apoidea</taxon>
        <taxon>Anthophila</taxon>
        <taxon>Apidae</taxon>
        <taxon>Tetragonisca</taxon>
    </lineage>
</organism>
<gene>
    <name evidence="1" type="ORF">QLX08_003430</name>
</gene>
<dbReference type="AlphaFoldDB" id="A0AAW1A6J8"/>
<evidence type="ECO:0000313" key="2">
    <source>
        <dbReference type="Proteomes" id="UP001432146"/>
    </source>
</evidence>